<keyword evidence="2" id="KW-1185">Reference proteome</keyword>
<dbReference type="AlphaFoldDB" id="A0A419V3C4"/>
<organism evidence="1 2">
    <name type="scientific">Sinobaca qinghaiensis</name>
    <dbReference type="NCBI Taxonomy" id="342944"/>
    <lineage>
        <taxon>Bacteria</taxon>
        <taxon>Bacillati</taxon>
        <taxon>Bacillota</taxon>
        <taxon>Bacilli</taxon>
        <taxon>Bacillales</taxon>
        <taxon>Sporolactobacillaceae</taxon>
        <taxon>Sinobaca</taxon>
    </lineage>
</organism>
<reference evidence="1 2" key="1">
    <citation type="submission" date="2018-09" db="EMBL/GenBank/DDBJ databases">
        <title>Genomic Encyclopedia of Archaeal and Bacterial Type Strains, Phase II (KMG-II): from individual species to whole genera.</title>
        <authorList>
            <person name="Goeker M."/>
        </authorList>
    </citation>
    <scope>NUCLEOTIDE SEQUENCE [LARGE SCALE GENOMIC DNA]</scope>
    <source>
        <strain evidence="1 2">DSM 17008</strain>
    </source>
</reference>
<sequence length="30" mass="3344">MHSLSLNIFFDNVLKAVGVHILNFTTGAFH</sequence>
<accession>A0A419V3C4</accession>
<protein>
    <submittedName>
        <fullName evidence="1">Uncharacterized protein</fullName>
    </submittedName>
</protein>
<comment type="caution">
    <text evidence="1">The sequence shown here is derived from an EMBL/GenBank/DDBJ whole genome shotgun (WGS) entry which is preliminary data.</text>
</comment>
<evidence type="ECO:0000313" key="2">
    <source>
        <dbReference type="Proteomes" id="UP000285120"/>
    </source>
</evidence>
<dbReference type="Proteomes" id="UP000285120">
    <property type="component" value="Unassembled WGS sequence"/>
</dbReference>
<gene>
    <name evidence="1" type="ORF">ATL39_2102</name>
</gene>
<dbReference type="EMBL" id="RAPK01000009">
    <property type="protein sequence ID" value="RKD72906.1"/>
    <property type="molecule type" value="Genomic_DNA"/>
</dbReference>
<evidence type="ECO:0000313" key="1">
    <source>
        <dbReference type="EMBL" id="RKD72906.1"/>
    </source>
</evidence>
<proteinExistence type="predicted"/>
<name>A0A419V3C4_9BACL</name>